<dbReference type="EMBL" id="JARKNE010000013">
    <property type="protein sequence ID" value="KAK5771029.1"/>
    <property type="molecule type" value="Genomic_DNA"/>
</dbReference>
<protein>
    <submittedName>
        <fullName evidence="2">Uncharacterized protein</fullName>
    </submittedName>
</protein>
<keyword evidence="3" id="KW-1185">Reference proteome</keyword>
<evidence type="ECO:0000256" key="1">
    <source>
        <dbReference type="SAM" id="MobiDB-lite"/>
    </source>
</evidence>
<dbReference type="Proteomes" id="UP001358586">
    <property type="component" value="Chromosome 13"/>
</dbReference>
<evidence type="ECO:0000313" key="2">
    <source>
        <dbReference type="EMBL" id="KAK5771029.1"/>
    </source>
</evidence>
<name>A0ABR0MCQ7_GOSAR</name>
<sequence>MISYVALLYFATLTADEELKKEEEGDDKDHEEESTHNEDFNDVFRPKQPSIEGDKIRNPSYTGPTSSTGVRATTPVTG</sequence>
<gene>
    <name evidence="2" type="ORF">PVK06_047202</name>
</gene>
<organism evidence="2 3">
    <name type="scientific">Gossypium arboreum</name>
    <name type="common">Tree cotton</name>
    <name type="synonym">Gossypium nanking</name>
    <dbReference type="NCBI Taxonomy" id="29729"/>
    <lineage>
        <taxon>Eukaryota</taxon>
        <taxon>Viridiplantae</taxon>
        <taxon>Streptophyta</taxon>
        <taxon>Embryophyta</taxon>
        <taxon>Tracheophyta</taxon>
        <taxon>Spermatophyta</taxon>
        <taxon>Magnoliopsida</taxon>
        <taxon>eudicotyledons</taxon>
        <taxon>Gunneridae</taxon>
        <taxon>Pentapetalae</taxon>
        <taxon>rosids</taxon>
        <taxon>malvids</taxon>
        <taxon>Malvales</taxon>
        <taxon>Malvaceae</taxon>
        <taxon>Malvoideae</taxon>
        <taxon>Gossypium</taxon>
    </lineage>
</organism>
<feature type="compositionally biased region" description="Polar residues" evidence="1">
    <location>
        <begin position="59"/>
        <end position="78"/>
    </location>
</feature>
<feature type="compositionally biased region" description="Basic and acidic residues" evidence="1">
    <location>
        <begin position="17"/>
        <end position="45"/>
    </location>
</feature>
<proteinExistence type="predicted"/>
<evidence type="ECO:0000313" key="3">
    <source>
        <dbReference type="Proteomes" id="UP001358586"/>
    </source>
</evidence>
<feature type="region of interest" description="Disordered" evidence="1">
    <location>
        <begin position="16"/>
        <end position="78"/>
    </location>
</feature>
<comment type="caution">
    <text evidence="2">The sequence shown here is derived from an EMBL/GenBank/DDBJ whole genome shotgun (WGS) entry which is preliminary data.</text>
</comment>
<reference evidence="2 3" key="1">
    <citation type="submission" date="2023-03" db="EMBL/GenBank/DDBJ databases">
        <title>WGS of Gossypium arboreum.</title>
        <authorList>
            <person name="Yu D."/>
        </authorList>
    </citation>
    <scope>NUCLEOTIDE SEQUENCE [LARGE SCALE GENOMIC DNA]</scope>
    <source>
        <tissue evidence="2">Leaf</tissue>
    </source>
</reference>
<accession>A0ABR0MCQ7</accession>